<protein>
    <submittedName>
        <fullName evidence="3">Uncharacterized protein</fullName>
    </submittedName>
</protein>
<dbReference type="PROSITE" id="PS50005">
    <property type="entry name" value="TPR"/>
    <property type="match status" value="1"/>
</dbReference>
<dbReference type="Proteomes" id="UP000193411">
    <property type="component" value="Unassembled WGS sequence"/>
</dbReference>
<dbReference type="InterPro" id="IPR019734">
    <property type="entry name" value="TPR_rpt"/>
</dbReference>
<organism evidence="3 4">
    <name type="scientific">Catenaria anguillulae PL171</name>
    <dbReference type="NCBI Taxonomy" id="765915"/>
    <lineage>
        <taxon>Eukaryota</taxon>
        <taxon>Fungi</taxon>
        <taxon>Fungi incertae sedis</taxon>
        <taxon>Blastocladiomycota</taxon>
        <taxon>Blastocladiomycetes</taxon>
        <taxon>Blastocladiales</taxon>
        <taxon>Catenariaceae</taxon>
        <taxon>Catenaria</taxon>
    </lineage>
</organism>
<gene>
    <name evidence="3" type="ORF">BCR44DRAFT_60450</name>
</gene>
<comment type="caution">
    <text evidence="3">The sequence shown here is derived from an EMBL/GenBank/DDBJ whole genome shotgun (WGS) entry which is preliminary data.</text>
</comment>
<accession>A0A1Y2HHG6</accession>
<dbReference type="InterPro" id="IPR011990">
    <property type="entry name" value="TPR-like_helical_dom_sf"/>
</dbReference>
<evidence type="ECO:0000256" key="2">
    <source>
        <dbReference type="SAM" id="MobiDB-lite"/>
    </source>
</evidence>
<dbReference type="SUPFAM" id="SSF48452">
    <property type="entry name" value="TPR-like"/>
    <property type="match status" value="1"/>
</dbReference>
<dbReference type="Pfam" id="PF13181">
    <property type="entry name" value="TPR_8"/>
    <property type="match status" value="1"/>
</dbReference>
<dbReference type="EMBL" id="MCFL01000031">
    <property type="protein sequence ID" value="ORZ34027.1"/>
    <property type="molecule type" value="Genomic_DNA"/>
</dbReference>
<dbReference type="OrthoDB" id="5572097at2759"/>
<evidence type="ECO:0000256" key="1">
    <source>
        <dbReference type="PROSITE-ProRule" id="PRU00339"/>
    </source>
</evidence>
<keyword evidence="1" id="KW-0802">TPR repeat</keyword>
<sequence length="142" mass="15468">MSSLPVCSANRPIPKPTSASAAYMCSLLDNMPTKPDPITHARAYLALGQAQLSEGNAKEAEASLRRAYSLQPDPSAKRNQTSTTTSSKSDDDTAQVAERKQWAAILTALVEATEAQGKGNQAHIFREKLLRLHSYKQKQGER</sequence>
<name>A0A1Y2HHG6_9FUNG</name>
<feature type="region of interest" description="Disordered" evidence="2">
    <location>
        <begin position="55"/>
        <end position="96"/>
    </location>
</feature>
<proteinExistence type="predicted"/>
<keyword evidence="4" id="KW-1185">Reference proteome</keyword>
<dbReference type="AlphaFoldDB" id="A0A1Y2HHG6"/>
<dbReference type="Gene3D" id="1.25.40.10">
    <property type="entry name" value="Tetratricopeptide repeat domain"/>
    <property type="match status" value="1"/>
</dbReference>
<evidence type="ECO:0000313" key="3">
    <source>
        <dbReference type="EMBL" id="ORZ34027.1"/>
    </source>
</evidence>
<reference evidence="3 4" key="1">
    <citation type="submission" date="2016-07" db="EMBL/GenBank/DDBJ databases">
        <title>Pervasive Adenine N6-methylation of Active Genes in Fungi.</title>
        <authorList>
            <consortium name="DOE Joint Genome Institute"/>
            <person name="Mondo S.J."/>
            <person name="Dannebaum R.O."/>
            <person name="Kuo R.C."/>
            <person name="Labutti K."/>
            <person name="Haridas S."/>
            <person name="Kuo A."/>
            <person name="Salamov A."/>
            <person name="Ahrendt S.R."/>
            <person name="Lipzen A."/>
            <person name="Sullivan W."/>
            <person name="Andreopoulos W.B."/>
            <person name="Clum A."/>
            <person name="Lindquist E."/>
            <person name="Daum C."/>
            <person name="Ramamoorthy G.K."/>
            <person name="Gryganskyi A."/>
            <person name="Culley D."/>
            <person name="Magnuson J.K."/>
            <person name="James T.Y."/>
            <person name="O'Malley M.A."/>
            <person name="Stajich J.E."/>
            <person name="Spatafora J.W."/>
            <person name="Visel A."/>
            <person name="Grigoriev I.V."/>
        </authorList>
    </citation>
    <scope>NUCLEOTIDE SEQUENCE [LARGE SCALE GENOMIC DNA]</scope>
    <source>
        <strain evidence="3 4">PL171</strain>
    </source>
</reference>
<evidence type="ECO:0000313" key="4">
    <source>
        <dbReference type="Proteomes" id="UP000193411"/>
    </source>
</evidence>
<feature type="repeat" description="TPR" evidence="1">
    <location>
        <begin position="41"/>
        <end position="74"/>
    </location>
</feature>